<keyword evidence="2 4" id="KW-0464">Manganese</keyword>
<evidence type="ECO:0000256" key="4">
    <source>
        <dbReference type="HAMAP-Rule" id="MF_01854"/>
    </source>
</evidence>
<comment type="caution">
    <text evidence="5">The sequence shown here is derived from an EMBL/GenBank/DDBJ whole genome shotgun (WGS) entry which is preliminary data.</text>
</comment>
<proteinExistence type="inferred from homology"/>
<dbReference type="Pfam" id="PF06874">
    <property type="entry name" value="FBPase_2"/>
    <property type="match status" value="1"/>
</dbReference>
<dbReference type="GO" id="GO:0006094">
    <property type="term" value="P:gluconeogenesis"/>
    <property type="evidence" value="ECO:0007669"/>
    <property type="project" value="UniProtKB-UniRule"/>
</dbReference>
<evidence type="ECO:0000313" key="5">
    <source>
        <dbReference type="EMBL" id="OEH81049.1"/>
    </source>
</evidence>
<dbReference type="InterPro" id="IPR029052">
    <property type="entry name" value="Metallo-depent_PP-like"/>
</dbReference>
<reference evidence="5 6" key="1">
    <citation type="submission" date="2016-09" db="EMBL/GenBank/DDBJ databases">
        <authorList>
            <person name="Capua I."/>
            <person name="De Benedictis P."/>
            <person name="Joannis T."/>
            <person name="Lombin L.H."/>
            <person name="Cattoli G."/>
        </authorList>
    </citation>
    <scope>NUCLEOTIDE SEQUENCE [LARGE SCALE GENOMIC DNA]</scope>
    <source>
        <strain evidence="5 6">LMG 25899</strain>
    </source>
</reference>
<dbReference type="InterPro" id="IPR009164">
    <property type="entry name" value="FBPtase_class3"/>
</dbReference>
<comment type="pathway">
    <text evidence="4">Carbohydrate biosynthesis; gluconeogenesis.</text>
</comment>
<keyword evidence="6" id="KW-1185">Reference proteome</keyword>
<keyword evidence="1 4" id="KW-0378">Hydrolase</keyword>
<evidence type="ECO:0000256" key="1">
    <source>
        <dbReference type="ARBA" id="ARBA00022801"/>
    </source>
</evidence>
<dbReference type="OrthoDB" id="9779903at2"/>
<dbReference type="SUPFAM" id="SSF56300">
    <property type="entry name" value="Metallo-dependent phosphatases"/>
    <property type="match status" value="1"/>
</dbReference>
<comment type="similarity">
    <text evidence="4">Belongs to the FBPase class 3 family.</text>
</comment>
<sequence>MKKSKTNEMISEIINLEAILNLPKGTEHFVSDLHGEFEAFDHILRNGSGSIRDKVMTIFAKKLSQTEINELCFLIYYPEEKIALLQKKQSLSEEWWFNKIEYLITLVRFSSSKYTRSKVRKALPETYAYILEELIYQYDETTNKKAYYAQIIEKIIDLGQAERFVTDLAYLIQRFVIDHLHVIGDIYDRGPHPEKIMDKLKEYHSLDIQLGNHDIIWLGAFSGSKACLANVIRICSRYGNLNILEEAYGIDLSKLREFSQKKYQHNLHFKPKRNPYRNLSTKELVDSMKIQQAIAVIQEKLEAQIILRRPEFQMEHRLCLDKINNLNTIVLQGVSYPLINECFQTVDWAAPFQLTEEETEIMNDLLSAFQQSKKLKDHMTFLMENGSLYLTYNQNLLIHGCVPLNKDGSFKKLTFNGQSYDGKALIDFFEKNLRISFASPEITDDFSTDMIWYLWCGDGSSLFGKHAMKTFERYFLEDKETHLEIKNPYYELRNEPEICNAILKEFGLPAEGSHIINGHTPIKLVNGESPIKSSGKMLVIDGGFSKSYQEVTGIGGYTLLYNSFGMQLAAHKPFSGKQEAILTNSDISTTRQVVDRQVKRLKVKDTNIGQTLASDAQYLHQELRKNNMNEVETTVFRVEK</sequence>
<accession>A0A1E5KTV1</accession>
<dbReference type="STRING" id="762845.BCR26_05945"/>
<evidence type="ECO:0000256" key="3">
    <source>
        <dbReference type="ARBA" id="ARBA00023277"/>
    </source>
</evidence>
<dbReference type="AlphaFoldDB" id="A0A1E5KTV1"/>
<protein>
    <recommendedName>
        <fullName evidence="4">Fructose-1,6-bisphosphatase class 3</fullName>
        <shortName evidence="4">FBPase class 3</shortName>
        <ecNumber evidence="4">3.1.3.11</ecNumber>
    </recommendedName>
    <alternativeName>
        <fullName evidence="4">D-fructose-1,6-bisphosphate 1-phosphohydrolase class 3</fullName>
    </alternativeName>
</protein>
<comment type="catalytic activity">
    <reaction evidence="4">
        <text>beta-D-fructose 1,6-bisphosphate + H2O = beta-D-fructose 6-phosphate + phosphate</text>
        <dbReference type="Rhea" id="RHEA:11064"/>
        <dbReference type="ChEBI" id="CHEBI:15377"/>
        <dbReference type="ChEBI" id="CHEBI:32966"/>
        <dbReference type="ChEBI" id="CHEBI:43474"/>
        <dbReference type="ChEBI" id="CHEBI:57634"/>
        <dbReference type="EC" id="3.1.3.11"/>
    </reaction>
</comment>
<dbReference type="HAMAP" id="MF_01854">
    <property type="entry name" value="FBPase_class3"/>
    <property type="match status" value="1"/>
</dbReference>
<comment type="cofactor">
    <cofactor evidence="4">
        <name>Mn(2+)</name>
        <dbReference type="ChEBI" id="CHEBI:29035"/>
    </cofactor>
</comment>
<dbReference type="GO" id="GO:0042132">
    <property type="term" value="F:fructose 1,6-bisphosphate 1-phosphatase activity"/>
    <property type="evidence" value="ECO:0007669"/>
    <property type="project" value="UniProtKB-UniRule"/>
</dbReference>
<dbReference type="UniPathway" id="UPA00138"/>
<evidence type="ECO:0000256" key="2">
    <source>
        <dbReference type="ARBA" id="ARBA00023211"/>
    </source>
</evidence>
<evidence type="ECO:0000313" key="6">
    <source>
        <dbReference type="Proteomes" id="UP000095256"/>
    </source>
</evidence>
<dbReference type="Gene3D" id="3.60.21.10">
    <property type="match status" value="1"/>
</dbReference>
<organism evidence="5 6">
    <name type="scientific">Enterococcus rivorum</name>
    <dbReference type="NCBI Taxonomy" id="762845"/>
    <lineage>
        <taxon>Bacteria</taxon>
        <taxon>Bacillati</taxon>
        <taxon>Bacillota</taxon>
        <taxon>Bacilli</taxon>
        <taxon>Lactobacillales</taxon>
        <taxon>Enterococcaceae</taxon>
        <taxon>Enterococcus</taxon>
    </lineage>
</organism>
<dbReference type="PIRSF" id="PIRSF000906">
    <property type="entry name" value="FBPtase_Bacill"/>
    <property type="match status" value="1"/>
</dbReference>
<dbReference type="RefSeq" id="WP_069700037.1">
    <property type="nucleotide sequence ID" value="NZ_JAGGMA010000005.1"/>
</dbReference>
<name>A0A1E5KTV1_9ENTE</name>
<keyword evidence="3 4" id="KW-0119">Carbohydrate metabolism</keyword>
<gene>
    <name evidence="4" type="primary">fbp</name>
    <name evidence="5" type="ORF">BCR26_05945</name>
</gene>
<dbReference type="EC" id="3.1.3.11" evidence="4"/>
<dbReference type="EMBL" id="MIEK01000067">
    <property type="protein sequence ID" value="OEH81049.1"/>
    <property type="molecule type" value="Genomic_DNA"/>
</dbReference>
<dbReference type="Proteomes" id="UP000095256">
    <property type="component" value="Unassembled WGS sequence"/>
</dbReference>